<feature type="signal peptide" evidence="1">
    <location>
        <begin position="1"/>
        <end position="19"/>
    </location>
</feature>
<dbReference type="InterPro" id="IPR024079">
    <property type="entry name" value="MetalloPept_cat_dom_sf"/>
</dbReference>
<comment type="caution">
    <text evidence="3">The sequence shown here is derived from an EMBL/GenBank/DDBJ whole genome shotgun (WGS) entry which is preliminary data.</text>
</comment>
<dbReference type="CDD" id="cd04279">
    <property type="entry name" value="ZnMc_MMP_like_1"/>
    <property type="match status" value="1"/>
</dbReference>
<proteinExistence type="predicted"/>
<feature type="domain" description="Peptidase metallopeptidase" evidence="2">
    <location>
        <begin position="75"/>
        <end position="235"/>
    </location>
</feature>
<keyword evidence="1" id="KW-0732">Signal</keyword>
<evidence type="ECO:0000256" key="1">
    <source>
        <dbReference type="SAM" id="SignalP"/>
    </source>
</evidence>
<dbReference type="Proteomes" id="UP000651156">
    <property type="component" value="Unassembled WGS sequence"/>
</dbReference>
<dbReference type="InterPro" id="IPR006026">
    <property type="entry name" value="Peptidase_Metallo"/>
</dbReference>
<evidence type="ECO:0000313" key="4">
    <source>
        <dbReference type="Proteomes" id="UP000651156"/>
    </source>
</evidence>
<gene>
    <name evidence="3" type="ORF">IQ230_07280</name>
</gene>
<accession>A0ABR9UQ45</accession>
<organism evidence="3 4">
    <name type="scientific">Gloeocapsopsis crepidinum LEGE 06123</name>
    <dbReference type="NCBI Taxonomy" id="588587"/>
    <lineage>
        <taxon>Bacteria</taxon>
        <taxon>Bacillati</taxon>
        <taxon>Cyanobacteriota</taxon>
        <taxon>Cyanophyceae</taxon>
        <taxon>Oscillatoriophycideae</taxon>
        <taxon>Chroococcales</taxon>
        <taxon>Chroococcaceae</taxon>
        <taxon>Gloeocapsopsis</taxon>
    </lineage>
</organism>
<reference evidence="3 4" key="1">
    <citation type="submission" date="2020-10" db="EMBL/GenBank/DDBJ databases">
        <authorList>
            <person name="Castelo-Branco R."/>
            <person name="Eusebio N."/>
            <person name="Adriana R."/>
            <person name="Vieira A."/>
            <person name="Brugerolle De Fraissinette N."/>
            <person name="Rezende De Castro R."/>
            <person name="Schneider M.P."/>
            <person name="Vasconcelos V."/>
            <person name="Leao P.N."/>
        </authorList>
    </citation>
    <scope>NUCLEOTIDE SEQUENCE [LARGE SCALE GENOMIC DNA]</scope>
    <source>
        <strain evidence="3 4">LEGE 06123</strain>
    </source>
</reference>
<evidence type="ECO:0000313" key="3">
    <source>
        <dbReference type="EMBL" id="MBE9190168.1"/>
    </source>
</evidence>
<sequence length="252" mass="28201">MWGLAAIAALLVVLHGNSAGSNSLVITAETPQSQYSESVFLPPSKPHPLPATLAQWYDQTNSGDYFLEVKPTKIGYLIWSQFPIKVYIQQPQPESSDAHILQSWAHEVLQAIQEWSVYLPLQVIAQPESADIKIMRSSPPLRIAPNQMPRARSAETSYEFYINSNNLLSHRCSILLSPSQAGQYLQAAARHEFGHALGIWGHSSLQSDALYFAQVRNPPLISARDANTLKRIYEQPTQLGWSLQRRRADINS</sequence>
<feature type="chain" id="PRO_5046658225" evidence="1">
    <location>
        <begin position="20"/>
        <end position="252"/>
    </location>
</feature>
<dbReference type="EMBL" id="JADEWN010000012">
    <property type="protein sequence ID" value="MBE9190168.1"/>
    <property type="molecule type" value="Genomic_DNA"/>
</dbReference>
<name>A0ABR9UQ45_9CHRO</name>
<keyword evidence="4" id="KW-1185">Reference proteome</keyword>
<dbReference type="SUPFAM" id="SSF55486">
    <property type="entry name" value="Metalloproteases ('zincins'), catalytic domain"/>
    <property type="match status" value="1"/>
</dbReference>
<dbReference type="Gene3D" id="3.40.390.10">
    <property type="entry name" value="Collagenase (Catalytic Domain)"/>
    <property type="match status" value="1"/>
</dbReference>
<evidence type="ECO:0000259" key="2">
    <source>
        <dbReference type="SMART" id="SM00235"/>
    </source>
</evidence>
<protein>
    <submittedName>
        <fullName evidence="3">Peptidase</fullName>
    </submittedName>
</protein>
<dbReference type="SMART" id="SM00235">
    <property type="entry name" value="ZnMc"/>
    <property type="match status" value="1"/>
</dbReference>